<evidence type="ECO:0000313" key="1">
    <source>
        <dbReference type="EMBL" id="RZC40865.1"/>
    </source>
</evidence>
<proteinExistence type="predicted"/>
<gene>
    <name evidence="1" type="ORF">BDFB_012500</name>
</gene>
<comment type="caution">
    <text evidence="1">The sequence shown here is derived from an EMBL/GenBank/DDBJ whole genome shotgun (WGS) entry which is preliminary data.</text>
</comment>
<sequence>MWQRLSDATMWNIVISVLAVRNPKEKLQSGKIDFFGQIHFYKKDIGCMLRCNNIDDNCSNGAVTQITDTMNGIQLCSAMNLDFVWGPTMDDKGSEDVGVNDVLCSIVRDVMLPAL</sequence>
<evidence type="ECO:0000313" key="2">
    <source>
        <dbReference type="Proteomes" id="UP000292052"/>
    </source>
</evidence>
<reference evidence="1 2" key="1">
    <citation type="submission" date="2017-03" db="EMBL/GenBank/DDBJ databases">
        <title>Genome of the blue death feigning beetle - Asbolus verrucosus.</title>
        <authorList>
            <person name="Rider S.D."/>
        </authorList>
    </citation>
    <scope>NUCLEOTIDE SEQUENCE [LARGE SCALE GENOMIC DNA]</scope>
    <source>
        <strain evidence="1">Butters</strain>
        <tissue evidence="1">Head and leg muscle</tissue>
    </source>
</reference>
<protein>
    <submittedName>
        <fullName evidence="1">Uncharacterized protein</fullName>
    </submittedName>
</protein>
<dbReference type="AlphaFoldDB" id="A0A482W7C8"/>
<keyword evidence="2" id="KW-1185">Reference proteome</keyword>
<name>A0A482W7C8_ASBVE</name>
<dbReference type="EMBL" id="QDEB01022432">
    <property type="protein sequence ID" value="RZC40865.1"/>
    <property type="molecule type" value="Genomic_DNA"/>
</dbReference>
<feature type="non-terminal residue" evidence="1">
    <location>
        <position position="115"/>
    </location>
</feature>
<accession>A0A482W7C8</accession>
<dbReference type="Proteomes" id="UP000292052">
    <property type="component" value="Unassembled WGS sequence"/>
</dbReference>
<organism evidence="1 2">
    <name type="scientific">Asbolus verrucosus</name>
    <name type="common">Desert ironclad beetle</name>
    <dbReference type="NCBI Taxonomy" id="1661398"/>
    <lineage>
        <taxon>Eukaryota</taxon>
        <taxon>Metazoa</taxon>
        <taxon>Ecdysozoa</taxon>
        <taxon>Arthropoda</taxon>
        <taxon>Hexapoda</taxon>
        <taxon>Insecta</taxon>
        <taxon>Pterygota</taxon>
        <taxon>Neoptera</taxon>
        <taxon>Endopterygota</taxon>
        <taxon>Coleoptera</taxon>
        <taxon>Polyphaga</taxon>
        <taxon>Cucujiformia</taxon>
        <taxon>Tenebrionidae</taxon>
        <taxon>Pimeliinae</taxon>
        <taxon>Asbolus</taxon>
    </lineage>
</organism>